<dbReference type="NCBIfam" id="NF005559">
    <property type="entry name" value="PRK07231.1"/>
    <property type="match status" value="1"/>
</dbReference>
<dbReference type="Pfam" id="PF13561">
    <property type="entry name" value="adh_short_C2"/>
    <property type="match status" value="1"/>
</dbReference>
<dbReference type="FunFam" id="3.40.50.720:FF:000084">
    <property type="entry name" value="Short-chain dehydrogenase reductase"/>
    <property type="match status" value="1"/>
</dbReference>
<evidence type="ECO:0000313" key="4">
    <source>
        <dbReference type="EMBL" id="PYD38866.1"/>
    </source>
</evidence>
<keyword evidence="2" id="KW-0560">Oxidoreductase</keyword>
<name>A0A318P4Z2_SERPL</name>
<comment type="caution">
    <text evidence="4">The sequence shown here is derived from an EMBL/GenBank/DDBJ whole genome shotgun (WGS) entry which is preliminary data.</text>
</comment>
<feature type="domain" description="Ketoreductase" evidence="3">
    <location>
        <begin position="18"/>
        <end position="203"/>
    </location>
</feature>
<dbReference type="PANTHER" id="PTHR24321">
    <property type="entry name" value="DEHYDROGENASES, SHORT CHAIN"/>
    <property type="match status" value="1"/>
</dbReference>
<evidence type="ECO:0000313" key="5">
    <source>
        <dbReference type="Proteomes" id="UP000248196"/>
    </source>
</evidence>
<dbReference type="PRINTS" id="PR00081">
    <property type="entry name" value="GDHRDH"/>
</dbReference>
<comment type="similarity">
    <text evidence="1">Belongs to the short-chain dehydrogenases/reductases (SDR) family.</text>
</comment>
<organism evidence="4 5">
    <name type="scientific">Serratia plymuthica</name>
    <dbReference type="NCBI Taxonomy" id="82996"/>
    <lineage>
        <taxon>Bacteria</taxon>
        <taxon>Pseudomonadati</taxon>
        <taxon>Pseudomonadota</taxon>
        <taxon>Gammaproteobacteria</taxon>
        <taxon>Enterobacterales</taxon>
        <taxon>Yersiniaceae</taxon>
        <taxon>Serratia</taxon>
    </lineage>
</organism>
<dbReference type="SMART" id="SM00822">
    <property type="entry name" value="PKS_KR"/>
    <property type="match status" value="1"/>
</dbReference>
<evidence type="ECO:0000256" key="1">
    <source>
        <dbReference type="ARBA" id="ARBA00006484"/>
    </source>
</evidence>
<sequence length="266" mass="27751">MTTHTDSAHILQKRLEGKVVLVTGGGTGIGRAAALAYAREGAKVALAGRRSAEIEATAGEIIAAGGEALPVVADVSLEEDIRRLIAAVIARYGRLDIAFNNAGILGNFSPITQQSSADFDQVIAVNLRGVWLAIKYEIETFLAQNSAGVIINTSSWLTHGALAGSSSYSASKGAIDALIPAVALEYGRQGIRINNINPGIIETPMAHSSVTDASAFAPFIEHTPVGRMGQPEDIGDVAVWLATDEARFVTGQSLLVDGGYTIAGIR</sequence>
<proteinExistence type="inferred from homology"/>
<dbReference type="AlphaFoldDB" id="A0A318P4Z2"/>
<dbReference type="InterPro" id="IPR020904">
    <property type="entry name" value="Sc_DH/Rdtase_CS"/>
</dbReference>
<dbReference type="PANTHER" id="PTHR24321:SF11">
    <property type="entry name" value="BLR0893 PROTEIN"/>
    <property type="match status" value="1"/>
</dbReference>
<dbReference type="InterPro" id="IPR057326">
    <property type="entry name" value="KR_dom"/>
</dbReference>
<dbReference type="EMBL" id="PESE01000003">
    <property type="protein sequence ID" value="PYD38866.1"/>
    <property type="molecule type" value="Genomic_DNA"/>
</dbReference>
<dbReference type="PRINTS" id="PR00080">
    <property type="entry name" value="SDRFAMILY"/>
</dbReference>
<dbReference type="GO" id="GO:0016491">
    <property type="term" value="F:oxidoreductase activity"/>
    <property type="evidence" value="ECO:0007669"/>
    <property type="project" value="UniProtKB-KW"/>
</dbReference>
<dbReference type="Proteomes" id="UP000248196">
    <property type="component" value="Unassembled WGS sequence"/>
</dbReference>
<dbReference type="PROSITE" id="PS00061">
    <property type="entry name" value="ADH_SHORT"/>
    <property type="match status" value="1"/>
</dbReference>
<reference evidence="4 5" key="1">
    <citation type="submission" date="2017-11" db="EMBL/GenBank/DDBJ databases">
        <title>Genome sequence of the oocydin A producing rhizobacterium Serratia plymuthica 4Rx5.</title>
        <authorList>
            <person name="Matilla M.A."/>
            <person name="Udaondo Z."/>
            <person name="Salmond G.P.C."/>
        </authorList>
    </citation>
    <scope>NUCLEOTIDE SEQUENCE [LARGE SCALE GENOMIC DNA]</scope>
    <source>
        <strain evidence="4 5">4Rx5</strain>
    </source>
</reference>
<evidence type="ECO:0000256" key="2">
    <source>
        <dbReference type="ARBA" id="ARBA00023002"/>
    </source>
</evidence>
<dbReference type="InterPro" id="IPR002347">
    <property type="entry name" value="SDR_fam"/>
</dbReference>
<gene>
    <name evidence="4" type="ORF">CT690_14020</name>
</gene>
<dbReference type="Gene3D" id="3.40.50.720">
    <property type="entry name" value="NAD(P)-binding Rossmann-like Domain"/>
    <property type="match status" value="1"/>
</dbReference>
<evidence type="ECO:0000259" key="3">
    <source>
        <dbReference type="SMART" id="SM00822"/>
    </source>
</evidence>
<dbReference type="SUPFAM" id="SSF51735">
    <property type="entry name" value="NAD(P)-binding Rossmann-fold domains"/>
    <property type="match status" value="1"/>
</dbReference>
<dbReference type="OrthoDB" id="9803628at2"/>
<protein>
    <submittedName>
        <fullName evidence="4">3-oxoacyl-ACP reductase</fullName>
    </submittedName>
</protein>
<accession>A0A318P4Z2</accession>
<dbReference type="InterPro" id="IPR036291">
    <property type="entry name" value="NAD(P)-bd_dom_sf"/>
</dbReference>
<dbReference type="CDD" id="cd05233">
    <property type="entry name" value="SDR_c"/>
    <property type="match status" value="1"/>
</dbReference>